<gene>
    <name evidence="11" type="ORF">CENDO_10420</name>
</gene>
<dbReference type="Proteomes" id="UP000296352">
    <property type="component" value="Chromosome"/>
</dbReference>
<feature type="transmembrane region" description="Helical" evidence="9">
    <location>
        <begin position="48"/>
        <end position="66"/>
    </location>
</feature>
<protein>
    <submittedName>
        <fullName evidence="11">Glutathione-regulated potassium-efflux system protein KefC</fullName>
    </submittedName>
</protein>
<feature type="transmembrane region" description="Helical" evidence="9">
    <location>
        <begin position="381"/>
        <end position="401"/>
    </location>
</feature>
<dbReference type="GO" id="GO:0015297">
    <property type="term" value="F:antiporter activity"/>
    <property type="evidence" value="ECO:0007669"/>
    <property type="project" value="UniProtKB-KW"/>
</dbReference>
<evidence type="ECO:0000256" key="3">
    <source>
        <dbReference type="ARBA" id="ARBA00022448"/>
    </source>
</evidence>
<dbReference type="EMBL" id="CP039247">
    <property type="protein sequence ID" value="QCB29338.1"/>
    <property type="molecule type" value="Genomic_DNA"/>
</dbReference>
<dbReference type="KEGG" id="cee:CENDO_10420"/>
<feature type="transmembrane region" description="Helical" evidence="9">
    <location>
        <begin position="20"/>
        <end position="41"/>
    </location>
</feature>
<organism evidence="11 12">
    <name type="scientific">Corynebacterium endometrii</name>
    <dbReference type="NCBI Taxonomy" id="2488819"/>
    <lineage>
        <taxon>Bacteria</taxon>
        <taxon>Bacillati</taxon>
        <taxon>Actinomycetota</taxon>
        <taxon>Actinomycetes</taxon>
        <taxon>Mycobacteriales</taxon>
        <taxon>Corynebacteriaceae</taxon>
        <taxon>Corynebacterium</taxon>
    </lineage>
</organism>
<dbReference type="InterPro" id="IPR038770">
    <property type="entry name" value="Na+/solute_symporter_sf"/>
</dbReference>
<keyword evidence="4" id="KW-0050">Antiport</keyword>
<evidence type="ECO:0000256" key="1">
    <source>
        <dbReference type="ARBA" id="ARBA00004141"/>
    </source>
</evidence>
<evidence type="ECO:0000256" key="4">
    <source>
        <dbReference type="ARBA" id="ARBA00022449"/>
    </source>
</evidence>
<feature type="transmembrane region" description="Helical" evidence="9">
    <location>
        <begin position="103"/>
        <end position="123"/>
    </location>
</feature>
<comment type="similarity">
    <text evidence="2">Belongs to the monovalent cation:proton antiporter 2 (CPA2) transporter (TC 2.A.37) family.</text>
</comment>
<dbReference type="PANTHER" id="PTHR43562:SF1">
    <property type="entry name" value="NA(+)_H(+) ANTIPORTER YJBQ-RELATED"/>
    <property type="match status" value="1"/>
</dbReference>
<dbReference type="AlphaFoldDB" id="A0A4V1CEU6"/>
<keyword evidence="6 9" id="KW-1133">Transmembrane helix</keyword>
<name>A0A4V1CEU6_9CORY</name>
<keyword evidence="12" id="KW-1185">Reference proteome</keyword>
<dbReference type="PANTHER" id="PTHR43562">
    <property type="entry name" value="NAPA-TYPE SODIUM/HYDROGEN ANTIPORTER"/>
    <property type="match status" value="1"/>
</dbReference>
<sequence>MHLNSTPLVLAAAESQHTDSLVSFAIIMTVALLAPLISYMFRWKLPAVALLLIIGMIIGPSVLDIAQEDAGISLIKELGMGALFLLAGFEIELSSLKSKEARTAMSTWVLCAIASVIGAYFLLNDGLPLAFVLAIAVTSTALGTIVPMLKQNGLMDTRVGQSVMIHGAVGEVMPIAAMALLLSSRATWETGLILLAFLGITVLLALLPGVVGKLMPLVKEAFLEGAASTNQTIMRLILLVLAILMAVAAVFELDIVLGAFAAGIIFNQIVPDEFHERLEHRLDVVCYSFLIPVFFVVSGMALDWNVIKDEPLLVLAVPLLILFTRGLPVFLRENVGHTGSDIETVRERLQVSLYSATGLPIIVAVMALAQGSEIVTNEQASIFIAGGALTVLIFPLIAGFLGDNSEVEEAPEPKKELKDL</sequence>
<evidence type="ECO:0000256" key="2">
    <source>
        <dbReference type="ARBA" id="ARBA00005551"/>
    </source>
</evidence>
<feature type="transmembrane region" description="Helical" evidence="9">
    <location>
        <begin position="285"/>
        <end position="305"/>
    </location>
</feature>
<evidence type="ECO:0000256" key="8">
    <source>
        <dbReference type="ARBA" id="ARBA00023136"/>
    </source>
</evidence>
<evidence type="ECO:0000256" key="6">
    <source>
        <dbReference type="ARBA" id="ARBA00022989"/>
    </source>
</evidence>
<feature type="transmembrane region" description="Helical" evidence="9">
    <location>
        <begin position="72"/>
        <end position="91"/>
    </location>
</feature>
<evidence type="ECO:0000259" key="10">
    <source>
        <dbReference type="Pfam" id="PF00999"/>
    </source>
</evidence>
<keyword evidence="3" id="KW-0813">Transport</keyword>
<accession>A0A4V1CEU6</accession>
<feature type="transmembrane region" description="Helical" evidence="9">
    <location>
        <begin position="129"/>
        <end position="149"/>
    </location>
</feature>
<feature type="transmembrane region" description="Helical" evidence="9">
    <location>
        <begin position="312"/>
        <end position="331"/>
    </location>
</feature>
<evidence type="ECO:0000256" key="7">
    <source>
        <dbReference type="ARBA" id="ARBA00023065"/>
    </source>
</evidence>
<dbReference type="GO" id="GO:1902600">
    <property type="term" value="P:proton transmembrane transport"/>
    <property type="evidence" value="ECO:0007669"/>
    <property type="project" value="InterPro"/>
</dbReference>
<feature type="transmembrane region" description="Helical" evidence="9">
    <location>
        <begin position="236"/>
        <end position="265"/>
    </location>
</feature>
<evidence type="ECO:0000256" key="9">
    <source>
        <dbReference type="SAM" id="Phobius"/>
    </source>
</evidence>
<feature type="transmembrane region" description="Helical" evidence="9">
    <location>
        <begin position="161"/>
        <end position="181"/>
    </location>
</feature>
<evidence type="ECO:0000313" key="12">
    <source>
        <dbReference type="Proteomes" id="UP000296352"/>
    </source>
</evidence>
<dbReference type="InterPro" id="IPR006153">
    <property type="entry name" value="Cation/H_exchanger_TM"/>
</dbReference>
<dbReference type="RefSeq" id="WP_136141934.1">
    <property type="nucleotide sequence ID" value="NZ_CP039247.1"/>
</dbReference>
<keyword evidence="5 9" id="KW-0812">Transmembrane</keyword>
<dbReference type="GO" id="GO:0016020">
    <property type="term" value="C:membrane"/>
    <property type="evidence" value="ECO:0007669"/>
    <property type="project" value="UniProtKB-SubCell"/>
</dbReference>
<evidence type="ECO:0000313" key="11">
    <source>
        <dbReference type="EMBL" id="QCB29338.1"/>
    </source>
</evidence>
<feature type="domain" description="Cation/H+ exchanger transmembrane" evidence="10">
    <location>
        <begin position="30"/>
        <end position="398"/>
    </location>
</feature>
<feature type="transmembrane region" description="Helical" evidence="9">
    <location>
        <begin position="351"/>
        <end position="369"/>
    </location>
</feature>
<keyword evidence="7" id="KW-0406">Ion transport</keyword>
<evidence type="ECO:0000256" key="5">
    <source>
        <dbReference type="ARBA" id="ARBA00022692"/>
    </source>
</evidence>
<proteinExistence type="inferred from homology"/>
<feature type="transmembrane region" description="Helical" evidence="9">
    <location>
        <begin position="193"/>
        <end position="215"/>
    </location>
</feature>
<comment type="subcellular location">
    <subcellularLocation>
        <location evidence="1">Membrane</location>
        <topology evidence="1">Multi-pass membrane protein</topology>
    </subcellularLocation>
</comment>
<dbReference type="Pfam" id="PF00999">
    <property type="entry name" value="Na_H_Exchanger"/>
    <property type="match status" value="1"/>
</dbReference>
<dbReference type="OrthoDB" id="9793589at2"/>
<reference evidence="11 12" key="1">
    <citation type="submission" date="2019-04" db="EMBL/GenBank/DDBJ databases">
        <title>Corynebacterium endometrii sp. nov., isolated from the uterus of a cow with endometritis.</title>
        <authorList>
            <person name="Ballas P."/>
            <person name="Ruckert C."/>
            <person name="Wagener K."/>
            <person name="Drillich M."/>
            <person name="Kaempfer P."/>
            <person name="Busse H.-J."/>
            <person name="Ehling-Schulz M."/>
        </authorList>
    </citation>
    <scope>NUCLEOTIDE SEQUENCE [LARGE SCALE GENOMIC DNA]</scope>
    <source>
        <strain evidence="11 12">LMM-1653</strain>
    </source>
</reference>
<dbReference type="Gene3D" id="1.20.1530.20">
    <property type="match status" value="1"/>
</dbReference>
<keyword evidence="8 9" id="KW-0472">Membrane</keyword>